<dbReference type="PANTHER" id="PTHR35795:SF1">
    <property type="entry name" value="BIS(5'-NUCLEOSYL)-TETRAPHOSPHATASE, SYMMETRICAL"/>
    <property type="match status" value="1"/>
</dbReference>
<keyword evidence="7" id="KW-0808">Transferase</keyword>
<dbReference type="EC" id="3.6.1.41" evidence="1"/>
<dbReference type="GO" id="GO:0016779">
    <property type="term" value="F:nucleotidyltransferase activity"/>
    <property type="evidence" value="ECO:0007669"/>
    <property type="project" value="UniProtKB-KW"/>
</dbReference>
<keyword evidence="4" id="KW-0378">Hydrolase</keyword>
<accession>A0A0D0H216</accession>
<evidence type="ECO:0000256" key="3">
    <source>
        <dbReference type="ARBA" id="ARBA00022741"/>
    </source>
</evidence>
<sequence>MKREEALAIVRKQLKEQRYVHTVGVMETAIELAKLYGADVQKAELAAIFHDYAKFRTKEEMKRIIVEQQMPQDLLAYSPELWHAPVGAYLVQTEVGIQDEEILQAIRYHTSGRPNMTLLEKIVYIADYIEPNRSFPGVDEVRALAREHLDHALFRALQNTIQFLMDKREPIYPDTFHTYNDIAKKLKGVSS</sequence>
<keyword evidence="5" id="KW-0408">Iron</keyword>
<organism evidence="7 8">
    <name type="scientific">Anoxybacillus ayderensis</name>
    <dbReference type="NCBI Taxonomy" id="265546"/>
    <lineage>
        <taxon>Bacteria</taxon>
        <taxon>Bacillati</taxon>
        <taxon>Bacillota</taxon>
        <taxon>Bacilli</taxon>
        <taxon>Bacillales</taxon>
        <taxon>Anoxybacillaceae</taxon>
        <taxon>Anoxybacillus</taxon>
    </lineage>
</organism>
<comment type="caution">
    <text evidence="7">The sequence shown here is derived from an EMBL/GenBank/DDBJ whole genome shotgun (WGS) entry which is preliminary data.</text>
</comment>
<dbReference type="EMBL" id="JXTG01000002">
    <property type="protein sequence ID" value="KIP22111.1"/>
    <property type="molecule type" value="Genomic_DNA"/>
</dbReference>
<evidence type="ECO:0000256" key="6">
    <source>
        <dbReference type="ARBA" id="ARBA00049417"/>
    </source>
</evidence>
<dbReference type="InterPro" id="IPR006674">
    <property type="entry name" value="HD_domain"/>
</dbReference>
<dbReference type="SUPFAM" id="SSF109604">
    <property type="entry name" value="HD-domain/PDEase-like"/>
    <property type="match status" value="1"/>
</dbReference>
<protein>
    <recommendedName>
        <fullName evidence="1">bis(5'-nucleosyl)-tetraphosphatase (symmetrical)</fullName>
        <ecNumber evidence="1">3.6.1.41</ecNumber>
    </recommendedName>
</protein>
<reference evidence="7 8" key="1">
    <citation type="submission" date="2015-01" db="EMBL/GenBank/DDBJ databases">
        <title>Genome sequence of Anoxybacillus ayderensis strain AB04.</title>
        <authorList>
            <person name="Belduz A.O."/>
            <person name="Canakci S."/>
            <person name="Chan K.-G."/>
            <person name="Kahar U.M."/>
            <person name="Yaakob A.S."/>
            <person name="Chan C.S."/>
            <person name="Goh K.M."/>
        </authorList>
    </citation>
    <scope>NUCLEOTIDE SEQUENCE [LARGE SCALE GENOMIC DNA]</scope>
    <source>
        <strain evidence="7 8">AB04</strain>
    </source>
</reference>
<accession>A0A4S3L5R9</accession>
<dbReference type="Proteomes" id="UP000032047">
    <property type="component" value="Unassembled WGS sequence"/>
</dbReference>
<dbReference type="InterPro" id="IPR005249">
    <property type="entry name" value="YqeK"/>
</dbReference>
<proteinExistence type="predicted"/>
<dbReference type="GO" id="GO:0008803">
    <property type="term" value="F:bis(5'-nucleosyl)-tetraphosphatase (symmetrical) activity"/>
    <property type="evidence" value="ECO:0007669"/>
    <property type="project" value="UniProtKB-EC"/>
</dbReference>
<dbReference type="AlphaFoldDB" id="A0A0D0H216"/>
<dbReference type="Gene3D" id="1.10.3210.10">
    <property type="entry name" value="Hypothetical protein af1432"/>
    <property type="match status" value="1"/>
</dbReference>
<keyword evidence="2" id="KW-0479">Metal-binding</keyword>
<gene>
    <name evidence="7" type="ORF">JV16_00658</name>
</gene>
<dbReference type="GO" id="GO:0046872">
    <property type="term" value="F:metal ion binding"/>
    <property type="evidence" value="ECO:0007669"/>
    <property type="project" value="UniProtKB-KW"/>
</dbReference>
<evidence type="ECO:0000256" key="1">
    <source>
        <dbReference type="ARBA" id="ARBA00012506"/>
    </source>
</evidence>
<dbReference type="NCBIfam" id="TIGR00277">
    <property type="entry name" value="HDIG"/>
    <property type="match status" value="1"/>
</dbReference>
<dbReference type="NCBIfam" id="TIGR00488">
    <property type="entry name" value="bis(5'-nucleosyl)-tetraphosphatase (symmetrical) YqeK"/>
    <property type="match status" value="1"/>
</dbReference>
<dbReference type="PATRIC" id="fig|265546.4.peg.679"/>
<dbReference type="InterPro" id="IPR006675">
    <property type="entry name" value="HDIG_dom"/>
</dbReference>
<keyword evidence="8" id="KW-1185">Reference proteome</keyword>
<evidence type="ECO:0000256" key="5">
    <source>
        <dbReference type="ARBA" id="ARBA00023004"/>
    </source>
</evidence>
<dbReference type="GO" id="GO:0000166">
    <property type="term" value="F:nucleotide binding"/>
    <property type="evidence" value="ECO:0007669"/>
    <property type="project" value="UniProtKB-KW"/>
</dbReference>
<comment type="catalytic activity">
    <reaction evidence="6">
        <text>P(1),P(4)-bis(5'-adenosyl) tetraphosphate + H2O = 2 ADP + 2 H(+)</text>
        <dbReference type="Rhea" id="RHEA:24252"/>
        <dbReference type="ChEBI" id="CHEBI:15377"/>
        <dbReference type="ChEBI" id="CHEBI:15378"/>
        <dbReference type="ChEBI" id="CHEBI:58141"/>
        <dbReference type="ChEBI" id="CHEBI:456216"/>
        <dbReference type="EC" id="3.6.1.41"/>
    </reaction>
</comment>
<keyword evidence="3" id="KW-0547">Nucleotide-binding</keyword>
<evidence type="ECO:0000313" key="7">
    <source>
        <dbReference type="EMBL" id="KIP22111.1"/>
    </source>
</evidence>
<evidence type="ECO:0000256" key="4">
    <source>
        <dbReference type="ARBA" id="ARBA00022801"/>
    </source>
</evidence>
<keyword evidence="7" id="KW-0548">Nucleotidyltransferase</keyword>
<dbReference type="PANTHER" id="PTHR35795">
    <property type="entry name" value="SLR1885 PROTEIN"/>
    <property type="match status" value="1"/>
</dbReference>
<dbReference type="PROSITE" id="PS51831">
    <property type="entry name" value="HD"/>
    <property type="match status" value="1"/>
</dbReference>
<evidence type="ECO:0000256" key="2">
    <source>
        <dbReference type="ARBA" id="ARBA00022723"/>
    </source>
</evidence>
<name>A0A0D0H216_9BACL</name>
<dbReference type="InterPro" id="IPR051094">
    <property type="entry name" value="Diverse_Catalytic_Enzymes"/>
</dbReference>
<dbReference type="InterPro" id="IPR003607">
    <property type="entry name" value="HD/PDEase_dom"/>
</dbReference>
<evidence type="ECO:0000313" key="8">
    <source>
        <dbReference type="Proteomes" id="UP000032047"/>
    </source>
</evidence>
<dbReference type="CDD" id="cd00077">
    <property type="entry name" value="HDc"/>
    <property type="match status" value="1"/>
</dbReference>
<dbReference type="SMART" id="SM00471">
    <property type="entry name" value="HDc"/>
    <property type="match status" value="1"/>
</dbReference>
<dbReference type="Pfam" id="PF01966">
    <property type="entry name" value="HD"/>
    <property type="match status" value="1"/>
</dbReference>
<dbReference type="RefSeq" id="WP_009374066.1">
    <property type="nucleotide sequence ID" value="NZ_JXTG01000002.1"/>
</dbReference>